<gene>
    <name evidence="1" type="ORF">IHE45_12G013200</name>
</gene>
<protein>
    <submittedName>
        <fullName evidence="1">AP2/ERF domain-containing protein</fullName>
    </submittedName>
</protein>
<dbReference type="Proteomes" id="UP000827976">
    <property type="component" value="Chromosome 12"/>
</dbReference>
<evidence type="ECO:0000313" key="1">
    <source>
        <dbReference type="EMBL" id="KAH7666701.1"/>
    </source>
</evidence>
<keyword evidence="2" id="KW-1185">Reference proteome</keyword>
<evidence type="ECO:0000313" key="2">
    <source>
        <dbReference type="Proteomes" id="UP000827976"/>
    </source>
</evidence>
<comment type="caution">
    <text evidence="1">The sequence shown here is derived from an EMBL/GenBank/DDBJ whole genome shotgun (WGS) entry which is preliminary data.</text>
</comment>
<sequence length="207" mass="23776">MCGGSAIAHLIPPKDNSDSMSLPQKGKRKRERKNEYRGIRRRPWGKWAAEIRDPAKGVRVWLGTFSTPEDAARAYDREALRIRGSKAKLNFPNQELPSSSRIFHNGDASIMLERKNTKIKEFDMSASTNYYNNAIYNGIVNEDNSLCVNKPMNMEIRESMNPNVDNCQNVFENTSTVIDSVGMQMETKEFDMNAIAEDMFWNFNYIF</sequence>
<reference evidence="2" key="1">
    <citation type="journal article" date="2022" name="Nat. Commun.">
        <title>Chromosome evolution and the genetic basis of agronomically important traits in greater yam.</title>
        <authorList>
            <person name="Bredeson J.V."/>
            <person name="Lyons J.B."/>
            <person name="Oniyinde I.O."/>
            <person name="Okereke N.R."/>
            <person name="Kolade O."/>
            <person name="Nnabue I."/>
            <person name="Nwadili C.O."/>
            <person name="Hribova E."/>
            <person name="Parker M."/>
            <person name="Nwogha J."/>
            <person name="Shu S."/>
            <person name="Carlson J."/>
            <person name="Kariba R."/>
            <person name="Muthemba S."/>
            <person name="Knop K."/>
            <person name="Barton G.J."/>
            <person name="Sherwood A.V."/>
            <person name="Lopez-Montes A."/>
            <person name="Asiedu R."/>
            <person name="Jamnadass R."/>
            <person name="Muchugi A."/>
            <person name="Goodstein D."/>
            <person name="Egesi C.N."/>
            <person name="Featherston J."/>
            <person name="Asfaw A."/>
            <person name="Simpson G.G."/>
            <person name="Dolezel J."/>
            <person name="Hendre P.S."/>
            <person name="Van Deynze A."/>
            <person name="Kumar P.L."/>
            <person name="Obidiegwu J.E."/>
            <person name="Bhattacharjee R."/>
            <person name="Rokhsar D.S."/>
        </authorList>
    </citation>
    <scope>NUCLEOTIDE SEQUENCE [LARGE SCALE GENOMIC DNA]</scope>
    <source>
        <strain evidence="2">cv. TDa95/00328</strain>
    </source>
</reference>
<accession>A0ACB7V067</accession>
<dbReference type="EMBL" id="CM037022">
    <property type="protein sequence ID" value="KAH7666701.1"/>
    <property type="molecule type" value="Genomic_DNA"/>
</dbReference>
<name>A0ACB7V067_DIOAL</name>
<proteinExistence type="predicted"/>
<organism evidence="1 2">
    <name type="scientific">Dioscorea alata</name>
    <name type="common">Purple yam</name>
    <dbReference type="NCBI Taxonomy" id="55571"/>
    <lineage>
        <taxon>Eukaryota</taxon>
        <taxon>Viridiplantae</taxon>
        <taxon>Streptophyta</taxon>
        <taxon>Embryophyta</taxon>
        <taxon>Tracheophyta</taxon>
        <taxon>Spermatophyta</taxon>
        <taxon>Magnoliopsida</taxon>
        <taxon>Liliopsida</taxon>
        <taxon>Dioscoreales</taxon>
        <taxon>Dioscoreaceae</taxon>
        <taxon>Dioscorea</taxon>
    </lineage>
</organism>